<dbReference type="EMBL" id="CP021744">
    <property type="protein sequence ID" value="ARZ72190.1"/>
    <property type="molecule type" value="Genomic_DNA"/>
</dbReference>
<dbReference type="InterPro" id="IPR011697">
    <property type="entry name" value="Peptidase_C26"/>
</dbReference>
<keyword evidence="1" id="KW-0808">Transferase</keyword>
<dbReference type="PROSITE" id="PS51273">
    <property type="entry name" value="GATASE_TYPE_1"/>
    <property type="match status" value="1"/>
</dbReference>
<sequence>MKESTIDKPTVGITTYQEDASWRGWHRHASLVPTDFVAAVTAAGGVPVLLPPSGAEPEAASVMAGLDGLLLVGGADIDPARYRAEPGPWTGVLAPERDIWESALLRLALEGDRAVLGVCRGMQLMNVLYGGTLLAHLPDRVGNDDHMPSEPVFSSTRLTLRPDALPGTLLGAEYDLPCFHHQAVDTLGAGVVATGWSADGVVETLTVPDARFALGIQGHPEVGPCRPVFGAFVAAAAAHRFARDRGGVTAV</sequence>
<name>A0A1Z2LCY9_9ACTN</name>
<gene>
    <name evidence="1" type="primary">trpG</name>
    <name evidence="1" type="ORF">SMD11_6614</name>
</gene>
<dbReference type="GO" id="GO:0005829">
    <property type="term" value="C:cytosol"/>
    <property type="evidence" value="ECO:0007669"/>
    <property type="project" value="TreeGrafter"/>
</dbReference>
<dbReference type="SUPFAM" id="SSF52317">
    <property type="entry name" value="Class I glutamine amidotransferase-like"/>
    <property type="match status" value="1"/>
</dbReference>
<protein>
    <submittedName>
        <fullName evidence="1">Glutamine amidotransferase</fullName>
    </submittedName>
</protein>
<dbReference type="Gene3D" id="3.40.50.880">
    <property type="match status" value="1"/>
</dbReference>
<dbReference type="RefSeq" id="WP_087929847.1">
    <property type="nucleotide sequence ID" value="NZ_CP021744.1"/>
</dbReference>
<dbReference type="Pfam" id="PF07722">
    <property type="entry name" value="Peptidase_C26"/>
    <property type="match status" value="1"/>
</dbReference>
<reference evidence="1 2" key="1">
    <citation type="submission" date="2017-06" db="EMBL/GenBank/DDBJ databases">
        <title>Streptomyces albireticuli Genome sequencing and assembly.</title>
        <authorList>
            <person name="Wang Y."/>
            <person name="Du B."/>
            <person name="Ding Y."/>
            <person name="Liu H."/>
            <person name="Hou Q."/>
            <person name="Liu K."/>
            <person name="Yao L."/>
            <person name="Wang C."/>
        </authorList>
    </citation>
    <scope>NUCLEOTIDE SEQUENCE [LARGE SCALE GENOMIC DNA]</scope>
    <source>
        <strain evidence="1 2">MDJK11</strain>
    </source>
</reference>
<dbReference type="PANTHER" id="PTHR43235">
    <property type="entry name" value="GLUTAMINE AMIDOTRANSFERASE PB2B2.05-RELATED"/>
    <property type="match status" value="1"/>
</dbReference>
<accession>A0A1Z2LCY9</accession>
<dbReference type="InterPro" id="IPR029062">
    <property type="entry name" value="Class_I_gatase-like"/>
</dbReference>
<dbReference type="AlphaFoldDB" id="A0A1Z2LCY9"/>
<organism evidence="1 2">
    <name type="scientific">Streptomyces albireticuli</name>
    <dbReference type="NCBI Taxonomy" id="1940"/>
    <lineage>
        <taxon>Bacteria</taxon>
        <taxon>Bacillati</taxon>
        <taxon>Actinomycetota</taxon>
        <taxon>Actinomycetes</taxon>
        <taxon>Kitasatosporales</taxon>
        <taxon>Streptomycetaceae</taxon>
        <taxon>Streptomyces</taxon>
    </lineage>
</organism>
<dbReference type="GO" id="GO:0006598">
    <property type="term" value="P:polyamine catabolic process"/>
    <property type="evidence" value="ECO:0007669"/>
    <property type="project" value="TreeGrafter"/>
</dbReference>
<dbReference type="OrthoDB" id="9813383at2"/>
<dbReference type="PANTHER" id="PTHR43235:SF1">
    <property type="entry name" value="GLUTAMINE AMIDOTRANSFERASE PB2B2.05-RELATED"/>
    <property type="match status" value="1"/>
</dbReference>
<keyword evidence="1" id="KW-0315">Glutamine amidotransferase</keyword>
<dbReference type="GO" id="GO:0016740">
    <property type="term" value="F:transferase activity"/>
    <property type="evidence" value="ECO:0007669"/>
    <property type="project" value="UniProtKB-KW"/>
</dbReference>
<dbReference type="KEGG" id="salj:SMD11_6614"/>
<dbReference type="Proteomes" id="UP000195755">
    <property type="component" value="Chromosome"/>
</dbReference>
<proteinExistence type="predicted"/>
<dbReference type="GO" id="GO:0033969">
    <property type="term" value="F:gamma-glutamyl-gamma-aminobutyrate hydrolase activity"/>
    <property type="evidence" value="ECO:0007669"/>
    <property type="project" value="TreeGrafter"/>
</dbReference>
<evidence type="ECO:0000313" key="2">
    <source>
        <dbReference type="Proteomes" id="UP000195755"/>
    </source>
</evidence>
<evidence type="ECO:0000313" key="1">
    <source>
        <dbReference type="EMBL" id="ARZ72190.1"/>
    </source>
</evidence>
<dbReference type="InterPro" id="IPR044668">
    <property type="entry name" value="PuuD-like"/>
</dbReference>